<dbReference type="PROSITE" id="PS00198">
    <property type="entry name" value="4FE4S_FER_1"/>
    <property type="match status" value="1"/>
</dbReference>
<dbReference type="Pfam" id="PF07992">
    <property type="entry name" value="Pyr_redox_2"/>
    <property type="match status" value="1"/>
</dbReference>
<dbReference type="GO" id="GO:0016491">
    <property type="term" value="F:oxidoreductase activity"/>
    <property type="evidence" value="ECO:0007669"/>
    <property type="project" value="UniProtKB-KW"/>
</dbReference>
<accession>A0A1Z5HRU5</accession>
<dbReference type="SUPFAM" id="SSF46548">
    <property type="entry name" value="alpha-helical ferredoxin"/>
    <property type="match status" value="1"/>
</dbReference>
<dbReference type="SMART" id="SM00926">
    <property type="entry name" value="Molybdop_Fe4S4"/>
    <property type="match status" value="1"/>
</dbReference>
<dbReference type="OrthoDB" id="9803192at2"/>
<feature type="domain" description="4Fe-4S Mo/W bis-MGD-type" evidence="9">
    <location>
        <begin position="686"/>
        <end position="742"/>
    </location>
</feature>
<dbReference type="AlphaFoldDB" id="A0A1Z5HRU5"/>
<dbReference type="InterPro" id="IPR017896">
    <property type="entry name" value="4Fe4S_Fe-S-bd"/>
</dbReference>
<dbReference type="InterPro" id="IPR036010">
    <property type="entry name" value="2Fe-2S_ferredoxin-like_sf"/>
</dbReference>
<dbReference type="SUPFAM" id="SSF54292">
    <property type="entry name" value="2Fe-2S ferredoxin-like"/>
    <property type="match status" value="1"/>
</dbReference>
<sequence>MAKIKLNIDGREVTGYKGQTILQVAEENGIDIPNLCYDDRLKVYGACGLCVVEIEGMPKLLRACATEISPGMIVKTRSPKIDQSRKMALELMLSNHTGDCKAPCQRACPAQTDCQGYVGLIANGEYEQAVALIKEKLPFPASIGRVCPHPCEDACRRNFIDQPVAIAALKRFVGDIVLERGKDVKINKKPPTGKKVAIVGGGPAGLTCGYYLALEGHKPVVYEAMPQPGGMLRYGIPQYRLPKDVLDKEIAQIKEMGVEIITNVKVGKDISFSYLLNNYDAVFVAIGAWKSSRIGCPGEDLEGVYGGIEFLIKVAQNKSVKIGNTVAVIGGGNTAMDAARTAVRLGAERVLVIYRRTIEEMPAEEIEIIEAKEEGVEFHFLLSPVEVIGEGGKVSKLRCQKMKMGEPDASGRRRPVPIEGEEVTFDVDTVIAAIGQQVDSSGLESLVLTKWGTIQYDEATFQTSLPGVFAGGDGATGPGIAIEAIAQGKKAARAISDYLAGKLIPVKEQYYVTREDLTKEDFADKERIPRVEQKVREPASRKNNFLEISERYREEEAKQEASRCLECGCRDLFECKLICYSNIYGVEPEKLAGEKSHPDFEDNHPFIDRDPNKCILCGLCVRICNEVTGLTVLGFVNRGFETTVMPEFGMKLQDTDCISCGQCVSVCPVGALQEKLPVDKAVPVQEEQHSTVCSYCSLGCNIKLTSKGSMLLRALPDRESPVDGGLLCAKGRFGFGYVQDRRRITKPMIRIDGRLKEVTWEEAFTYTAKQINSIRSKHGNNSVAVLVSPRYTNEESFLLTRLAKECLVTDNVASSANSFNTDLEKVLGYNASSNTLDELASTDLILYVGGELYQNHPIMGMKILSAVKQGAKLVTISPAKIRTGEGAEIEVYGDNSLDIFKGILKHSIKILNLNQEKVDKRAVGFAQLEEALKSTDPSPIAVKIAELYNRSRSAMIVIDECTVSKEAAKLLANLAVITGKIGSPRKGIILLKPFSNSQGVYDMGIRKSAEEINWREVKAAILFGEELTAADPADLDLLVVQDLFLTPSAEKAQVVLPAASFAESTGTYTNAERRIQKLEASLAPKGGLTNLEVLEGLAKAFGVTLETDLNRLWNSIKSSIPEYYHVFMEDICLKQAFWAPDGYRILYSYCFNFDDGKARLYIPSEGKAFKEIQGADSLQKFFQI</sequence>
<dbReference type="PANTHER" id="PTHR42783:SF3">
    <property type="entry name" value="GLUTAMATE SYNTHASE [NADPH] SMALL CHAIN-RELATED"/>
    <property type="match status" value="1"/>
</dbReference>
<gene>
    <name evidence="10" type="ORF">KKC1_11500</name>
</gene>
<dbReference type="Gene3D" id="3.50.50.60">
    <property type="entry name" value="FAD/NAD(P)-binding domain"/>
    <property type="match status" value="2"/>
</dbReference>
<feature type="domain" description="4Fe-4S ferredoxin-type" evidence="8">
    <location>
        <begin position="605"/>
        <end position="635"/>
    </location>
</feature>
<dbReference type="Proteomes" id="UP000197032">
    <property type="component" value="Unassembled WGS sequence"/>
</dbReference>
<evidence type="ECO:0000256" key="1">
    <source>
        <dbReference type="ARBA" id="ARBA00022485"/>
    </source>
</evidence>
<keyword evidence="2" id="KW-0479">Metal-binding</keyword>
<dbReference type="InterPro" id="IPR036188">
    <property type="entry name" value="FAD/NAD-bd_sf"/>
</dbReference>
<dbReference type="EMBL" id="BDGJ01000042">
    <property type="protein sequence ID" value="GAW91990.1"/>
    <property type="molecule type" value="Genomic_DNA"/>
</dbReference>
<dbReference type="InterPro" id="IPR009051">
    <property type="entry name" value="Helical_ferredxn"/>
</dbReference>
<dbReference type="Pfam" id="PF13510">
    <property type="entry name" value="Fer2_4"/>
    <property type="match status" value="1"/>
</dbReference>
<dbReference type="Gene3D" id="2.20.25.90">
    <property type="entry name" value="ADC-like domains"/>
    <property type="match status" value="1"/>
</dbReference>
<feature type="domain" description="4Fe-4S ferredoxin-type" evidence="8">
    <location>
        <begin position="648"/>
        <end position="677"/>
    </location>
</feature>
<dbReference type="Pfam" id="PF00384">
    <property type="entry name" value="Molybdopterin"/>
    <property type="match status" value="1"/>
</dbReference>
<dbReference type="SUPFAM" id="SSF54862">
    <property type="entry name" value="4Fe-4S ferredoxins"/>
    <property type="match status" value="1"/>
</dbReference>
<evidence type="ECO:0000256" key="2">
    <source>
        <dbReference type="ARBA" id="ARBA00022723"/>
    </source>
</evidence>
<dbReference type="Gene3D" id="3.10.20.440">
    <property type="entry name" value="2Fe-2S iron-sulphur cluster binding domain, sarcosine oxidase, alpha subunit, N-terminal domain"/>
    <property type="match status" value="1"/>
</dbReference>
<evidence type="ECO:0000256" key="3">
    <source>
        <dbReference type="ARBA" id="ARBA00022737"/>
    </source>
</evidence>
<organism evidence="10 11">
    <name type="scientific">Calderihabitans maritimus</name>
    <dbReference type="NCBI Taxonomy" id="1246530"/>
    <lineage>
        <taxon>Bacteria</taxon>
        <taxon>Bacillati</taxon>
        <taxon>Bacillota</taxon>
        <taxon>Clostridia</taxon>
        <taxon>Neomoorellales</taxon>
        <taxon>Calderihabitantaceae</taxon>
        <taxon>Calderihabitans</taxon>
    </lineage>
</organism>
<dbReference type="PROSITE" id="PS51085">
    <property type="entry name" value="2FE2S_FER_2"/>
    <property type="match status" value="1"/>
</dbReference>
<dbReference type="InterPro" id="IPR028261">
    <property type="entry name" value="DPD_II"/>
</dbReference>
<dbReference type="Pfam" id="PF04879">
    <property type="entry name" value="Molybdop_Fe4S4"/>
    <property type="match status" value="1"/>
</dbReference>
<reference evidence="11" key="1">
    <citation type="journal article" date="2017" name="Appl. Environ. Microbiol.">
        <title>Genomic analysis of Calderihabitans maritimus KKC1, a thermophilic hydrogenogenic carboxydotrophic bacterium isolated from marine sediment.</title>
        <authorList>
            <person name="Omae K."/>
            <person name="Yoneda Y."/>
            <person name="Fukuyama Y."/>
            <person name="Yoshida T."/>
            <person name="Sako Y."/>
        </authorList>
    </citation>
    <scope>NUCLEOTIDE SEQUENCE [LARGE SCALE GENOMIC DNA]</scope>
    <source>
        <strain evidence="11">KKC1</strain>
    </source>
</reference>
<dbReference type="InterPro" id="IPR042204">
    <property type="entry name" value="2Fe-2S-bd_N"/>
</dbReference>
<evidence type="ECO:0000256" key="4">
    <source>
        <dbReference type="ARBA" id="ARBA00023002"/>
    </source>
</evidence>
<evidence type="ECO:0000256" key="5">
    <source>
        <dbReference type="ARBA" id="ARBA00023004"/>
    </source>
</evidence>
<dbReference type="InterPro" id="IPR006656">
    <property type="entry name" value="Mopterin_OxRdtase"/>
</dbReference>
<dbReference type="CDD" id="cd00207">
    <property type="entry name" value="fer2"/>
    <property type="match status" value="1"/>
</dbReference>
<proteinExistence type="predicted"/>
<dbReference type="InterPro" id="IPR001041">
    <property type="entry name" value="2Fe-2S_ferredoxin-type"/>
</dbReference>
<dbReference type="Gene3D" id="3.40.50.740">
    <property type="match status" value="2"/>
</dbReference>
<dbReference type="PROSITE" id="PS51669">
    <property type="entry name" value="4FE4S_MOW_BIS_MGD"/>
    <property type="match status" value="1"/>
</dbReference>
<dbReference type="SUPFAM" id="SSF53706">
    <property type="entry name" value="Formate dehydrogenase/DMSO reductase, domains 1-3"/>
    <property type="match status" value="1"/>
</dbReference>
<name>A0A1Z5HRU5_9FIRM</name>
<dbReference type="Gene3D" id="3.40.228.10">
    <property type="entry name" value="Dimethylsulfoxide Reductase, domain 2"/>
    <property type="match status" value="1"/>
</dbReference>
<keyword evidence="4" id="KW-0560">Oxidoreductase</keyword>
<protein>
    <submittedName>
        <fullName evidence="10">FAD-dependent pyridine nucleotide-disulfide oxidoreductase</fullName>
    </submittedName>
</protein>
<dbReference type="RefSeq" id="WP_088553425.1">
    <property type="nucleotide sequence ID" value="NZ_BDGJ01000042.1"/>
</dbReference>
<comment type="caution">
    <text evidence="10">The sequence shown here is derived from an EMBL/GenBank/DDBJ whole genome shotgun (WGS) entry which is preliminary data.</text>
</comment>
<evidence type="ECO:0000256" key="6">
    <source>
        <dbReference type="ARBA" id="ARBA00023014"/>
    </source>
</evidence>
<dbReference type="PROSITE" id="PS51379">
    <property type="entry name" value="4FE4S_FER_2"/>
    <property type="match status" value="2"/>
</dbReference>
<evidence type="ECO:0000259" key="8">
    <source>
        <dbReference type="PROSITE" id="PS51379"/>
    </source>
</evidence>
<dbReference type="PRINTS" id="PR00419">
    <property type="entry name" value="ADXRDTASE"/>
</dbReference>
<evidence type="ECO:0000313" key="10">
    <source>
        <dbReference type="EMBL" id="GAW91990.1"/>
    </source>
</evidence>
<dbReference type="GO" id="GO:0051539">
    <property type="term" value="F:4 iron, 4 sulfur cluster binding"/>
    <property type="evidence" value="ECO:0007669"/>
    <property type="project" value="UniProtKB-KW"/>
</dbReference>
<dbReference type="Pfam" id="PF14691">
    <property type="entry name" value="Fer4_20"/>
    <property type="match status" value="1"/>
</dbReference>
<dbReference type="Gene3D" id="1.10.1060.10">
    <property type="entry name" value="Alpha-helical ferredoxin"/>
    <property type="match status" value="1"/>
</dbReference>
<keyword evidence="6" id="KW-0411">Iron-sulfur</keyword>
<feature type="domain" description="2Fe-2S ferredoxin-type" evidence="7">
    <location>
        <begin position="2"/>
        <end position="80"/>
    </location>
</feature>
<dbReference type="InterPro" id="IPR017900">
    <property type="entry name" value="4Fe4S_Fe_S_CS"/>
</dbReference>
<keyword evidence="11" id="KW-1185">Reference proteome</keyword>
<dbReference type="FunFam" id="3.30.70.20:FF:000035">
    <property type="entry name" value="Iron hydrogenase 1"/>
    <property type="match status" value="1"/>
</dbReference>
<dbReference type="NCBIfam" id="NF009410">
    <property type="entry name" value="PRK12771.1"/>
    <property type="match status" value="1"/>
</dbReference>
<dbReference type="InterPro" id="IPR006963">
    <property type="entry name" value="Mopterin_OxRdtase_4Fe-4S_dom"/>
</dbReference>
<dbReference type="Pfam" id="PF12838">
    <property type="entry name" value="Fer4_7"/>
    <property type="match status" value="1"/>
</dbReference>
<dbReference type="GO" id="GO:0046872">
    <property type="term" value="F:metal ion binding"/>
    <property type="evidence" value="ECO:0007669"/>
    <property type="project" value="UniProtKB-KW"/>
</dbReference>
<keyword evidence="5" id="KW-0408">Iron</keyword>
<keyword evidence="1" id="KW-0004">4Fe-4S</keyword>
<dbReference type="SUPFAM" id="SSF51971">
    <property type="entry name" value="Nucleotide-binding domain"/>
    <property type="match status" value="1"/>
</dbReference>
<keyword evidence="3" id="KW-0677">Repeat</keyword>
<evidence type="ECO:0000259" key="7">
    <source>
        <dbReference type="PROSITE" id="PS51085"/>
    </source>
</evidence>
<evidence type="ECO:0000313" key="11">
    <source>
        <dbReference type="Proteomes" id="UP000197032"/>
    </source>
</evidence>
<dbReference type="PANTHER" id="PTHR42783">
    <property type="entry name" value="GLUTAMATE SYNTHASE [NADPH] SMALL CHAIN"/>
    <property type="match status" value="1"/>
</dbReference>
<dbReference type="InterPro" id="IPR023753">
    <property type="entry name" value="FAD/NAD-binding_dom"/>
</dbReference>
<dbReference type="Gene3D" id="3.30.70.20">
    <property type="match status" value="1"/>
</dbReference>
<evidence type="ECO:0000259" key="9">
    <source>
        <dbReference type="PROSITE" id="PS51669"/>
    </source>
</evidence>